<evidence type="ECO:0000313" key="2">
    <source>
        <dbReference type="Proteomes" id="UP000291084"/>
    </source>
</evidence>
<keyword evidence="2" id="KW-1185">Reference proteome</keyword>
<reference evidence="1 2" key="1">
    <citation type="journal article" date="2015" name="Sci. Rep.">
        <title>The power of single molecule real-time sequencing technology in the de novo assembly of a eukaryotic genome.</title>
        <authorList>
            <person name="Sakai H."/>
            <person name="Naito K."/>
            <person name="Ogiso-Tanaka E."/>
            <person name="Takahashi Y."/>
            <person name="Iseki K."/>
            <person name="Muto C."/>
            <person name="Satou K."/>
            <person name="Teruya K."/>
            <person name="Shiroma A."/>
            <person name="Shimoji M."/>
            <person name="Hirano T."/>
            <person name="Itoh T."/>
            <person name="Kaga A."/>
            <person name="Tomooka N."/>
        </authorList>
    </citation>
    <scope>NUCLEOTIDE SEQUENCE [LARGE SCALE GENOMIC DNA]</scope>
    <source>
        <strain evidence="2">cv. Shumari</strain>
    </source>
</reference>
<protein>
    <submittedName>
        <fullName evidence="1">Uncharacterized protein</fullName>
    </submittedName>
</protein>
<dbReference type="EMBL" id="AP015039">
    <property type="protein sequence ID" value="BAT91380.1"/>
    <property type="molecule type" value="Genomic_DNA"/>
</dbReference>
<gene>
    <name evidence="1" type="primary">Vigan.06G270200</name>
    <name evidence="1" type="ORF">VIGAN_06270200</name>
</gene>
<sequence length="165" mass="18784">MSSNHQREWTIETRCGHHCDAFFCSPFLLCSSHREHLLTTPHLAFELQRAFPHSDLPSITTPTEKSHRASTPWNLSTLAIGHSSIFPNFFSSLAHWLFPFLLLHYNSFDFGARIPLVIVVVKTKIMGVGGSTTVTNHIFLYFDLKLKIHITLNKQDTSNKTGHIK</sequence>
<organism evidence="1 2">
    <name type="scientific">Vigna angularis var. angularis</name>
    <dbReference type="NCBI Taxonomy" id="157739"/>
    <lineage>
        <taxon>Eukaryota</taxon>
        <taxon>Viridiplantae</taxon>
        <taxon>Streptophyta</taxon>
        <taxon>Embryophyta</taxon>
        <taxon>Tracheophyta</taxon>
        <taxon>Spermatophyta</taxon>
        <taxon>Magnoliopsida</taxon>
        <taxon>eudicotyledons</taxon>
        <taxon>Gunneridae</taxon>
        <taxon>Pentapetalae</taxon>
        <taxon>rosids</taxon>
        <taxon>fabids</taxon>
        <taxon>Fabales</taxon>
        <taxon>Fabaceae</taxon>
        <taxon>Papilionoideae</taxon>
        <taxon>50 kb inversion clade</taxon>
        <taxon>NPAAA clade</taxon>
        <taxon>indigoferoid/millettioid clade</taxon>
        <taxon>Phaseoleae</taxon>
        <taxon>Vigna</taxon>
    </lineage>
</organism>
<accession>A0A0S3SEY1</accession>
<name>A0A0S3SEY1_PHAAN</name>
<dbReference type="AlphaFoldDB" id="A0A0S3SEY1"/>
<evidence type="ECO:0000313" key="1">
    <source>
        <dbReference type="EMBL" id="BAT91380.1"/>
    </source>
</evidence>
<dbReference type="Proteomes" id="UP000291084">
    <property type="component" value="Chromosome 6"/>
</dbReference>
<proteinExistence type="predicted"/>